<keyword evidence="2 3" id="KW-0040">ANK repeat</keyword>
<dbReference type="SMART" id="SM00248">
    <property type="entry name" value="ANK"/>
    <property type="match status" value="2"/>
</dbReference>
<dbReference type="Gene3D" id="1.25.40.20">
    <property type="entry name" value="Ankyrin repeat-containing domain"/>
    <property type="match status" value="1"/>
</dbReference>
<keyword evidence="6" id="KW-1185">Reference proteome</keyword>
<dbReference type="InterPro" id="IPR036770">
    <property type="entry name" value="Ankyrin_rpt-contain_sf"/>
</dbReference>
<dbReference type="PROSITE" id="PS50181">
    <property type="entry name" value="FBOX"/>
    <property type="match status" value="1"/>
</dbReference>
<dbReference type="Pfam" id="PF00023">
    <property type="entry name" value="Ank"/>
    <property type="match status" value="1"/>
</dbReference>
<dbReference type="Proteomes" id="UP001152759">
    <property type="component" value="Chromosome 4"/>
</dbReference>
<evidence type="ECO:0000256" key="3">
    <source>
        <dbReference type="PROSITE-ProRule" id="PRU00023"/>
    </source>
</evidence>
<feature type="repeat" description="ANK" evidence="3">
    <location>
        <begin position="232"/>
        <end position="264"/>
    </location>
</feature>
<feature type="domain" description="F-box" evidence="4">
    <location>
        <begin position="454"/>
        <end position="487"/>
    </location>
</feature>
<evidence type="ECO:0000313" key="5">
    <source>
        <dbReference type="EMBL" id="CAH0389570.1"/>
    </source>
</evidence>
<keyword evidence="1" id="KW-0677">Repeat</keyword>
<dbReference type="SUPFAM" id="SSF48403">
    <property type="entry name" value="Ankyrin repeat"/>
    <property type="match status" value="1"/>
</dbReference>
<dbReference type="PANTHER" id="PTHR24173:SF83">
    <property type="entry name" value="SOCS BOX DOMAIN-CONTAINING PROTEIN"/>
    <property type="match status" value="1"/>
</dbReference>
<gene>
    <name evidence="5" type="ORF">BEMITA_LOCUS8384</name>
</gene>
<dbReference type="InterPro" id="IPR001810">
    <property type="entry name" value="F-box_dom"/>
</dbReference>
<evidence type="ECO:0000313" key="6">
    <source>
        <dbReference type="Proteomes" id="UP001152759"/>
    </source>
</evidence>
<evidence type="ECO:0000256" key="2">
    <source>
        <dbReference type="ARBA" id="ARBA00023043"/>
    </source>
</evidence>
<accession>A0A9P0A9L1</accession>
<dbReference type="PANTHER" id="PTHR24173">
    <property type="entry name" value="ANKYRIN REPEAT CONTAINING"/>
    <property type="match status" value="1"/>
</dbReference>
<dbReference type="InterPro" id="IPR002110">
    <property type="entry name" value="Ankyrin_rpt"/>
</dbReference>
<dbReference type="AlphaFoldDB" id="A0A9P0A9L1"/>
<evidence type="ECO:0000259" key="4">
    <source>
        <dbReference type="PROSITE" id="PS50181"/>
    </source>
</evidence>
<dbReference type="PROSITE" id="PS50297">
    <property type="entry name" value="ANK_REP_REGION"/>
    <property type="match status" value="2"/>
</dbReference>
<sequence>MPVQCLIFFVDDTQSDQLEPEQGSEAMLSFSIISPGSSSSASTPLTKAFALLPGDYQRLHSHTLHTFQQNDIIILTTENMPNSLSNTENLRIMELHLDGSRRATADPLDVYHPRGCDHLVKRLFLNSTIRITHIKYKHNNPVIPAIDDVILGAMETILGRIIGIPCAFGLGFNGHLLHLAATSGPAVLVQRLLKHGADVDGKPAASLYPWPAYEVVEVLLESGADVESTDRELATPLILAIQYRRLDLVKLFLKYGADLKAKAGVKTVLELAYWAGPGFLSYFLERCFLDECTLKEIEAHRLLVKVYWDRFTPRGVQAKLSINFISDEILVCHLVKIMVLREIDKLEFLDERSLWTIMRLAPKGFRTACTEELTRLKNEPCVYLNVPTYDVLGKNECIVARLLMSNPSFTQALKTTDFKLSFPIYGGILNRHFDKGHDRAWAHKHAVKSFRLLSFRFRSLPEELQEKILGLLTTGDILKLRTASQQLPEGQSCGTASSSRTAVSENLPIVSIS</sequence>
<protein>
    <recommendedName>
        <fullName evidence="4">F-box domain-containing protein</fullName>
    </recommendedName>
</protein>
<dbReference type="Pfam" id="PF13857">
    <property type="entry name" value="Ank_5"/>
    <property type="match status" value="1"/>
</dbReference>
<dbReference type="PROSITE" id="PS50088">
    <property type="entry name" value="ANK_REPEAT"/>
    <property type="match status" value="2"/>
</dbReference>
<proteinExistence type="predicted"/>
<name>A0A9P0A9L1_BEMTA</name>
<reference evidence="5" key="1">
    <citation type="submission" date="2021-12" db="EMBL/GenBank/DDBJ databases">
        <authorList>
            <person name="King R."/>
        </authorList>
    </citation>
    <scope>NUCLEOTIDE SEQUENCE</scope>
</reference>
<evidence type="ECO:0000256" key="1">
    <source>
        <dbReference type="ARBA" id="ARBA00022737"/>
    </source>
</evidence>
<organism evidence="5 6">
    <name type="scientific">Bemisia tabaci</name>
    <name type="common">Sweetpotato whitefly</name>
    <name type="synonym">Aleurodes tabaci</name>
    <dbReference type="NCBI Taxonomy" id="7038"/>
    <lineage>
        <taxon>Eukaryota</taxon>
        <taxon>Metazoa</taxon>
        <taxon>Ecdysozoa</taxon>
        <taxon>Arthropoda</taxon>
        <taxon>Hexapoda</taxon>
        <taxon>Insecta</taxon>
        <taxon>Pterygota</taxon>
        <taxon>Neoptera</taxon>
        <taxon>Paraneoptera</taxon>
        <taxon>Hemiptera</taxon>
        <taxon>Sternorrhyncha</taxon>
        <taxon>Aleyrodoidea</taxon>
        <taxon>Aleyrodidae</taxon>
        <taxon>Aleyrodinae</taxon>
        <taxon>Bemisia</taxon>
    </lineage>
</organism>
<feature type="repeat" description="ANK" evidence="3">
    <location>
        <begin position="177"/>
        <end position="204"/>
    </location>
</feature>
<dbReference type="EMBL" id="OU963865">
    <property type="protein sequence ID" value="CAH0389570.1"/>
    <property type="molecule type" value="Genomic_DNA"/>
</dbReference>